<evidence type="ECO:0000256" key="5">
    <source>
        <dbReference type="ARBA" id="ARBA00023239"/>
    </source>
</evidence>
<dbReference type="EC" id="4.1.1.15" evidence="3 9"/>
<accession>A0A4Q7TXU8</accession>
<keyword evidence="9" id="KW-0210">Decarboxylase</keyword>
<proteinExistence type="inferred from homology"/>
<dbReference type="OrthoDB" id="3401800at2"/>
<evidence type="ECO:0000256" key="3">
    <source>
        <dbReference type="ARBA" id="ARBA00012421"/>
    </source>
</evidence>
<evidence type="ECO:0000256" key="7">
    <source>
        <dbReference type="PIRSR" id="PIRSR602129-50"/>
    </source>
</evidence>
<keyword evidence="4 7" id="KW-0663">Pyridoxal phosphate</keyword>
<comment type="catalytic activity">
    <reaction evidence="6 9">
        <text>L-glutamate + H(+) = 4-aminobutanoate + CO2</text>
        <dbReference type="Rhea" id="RHEA:17785"/>
        <dbReference type="ChEBI" id="CHEBI:15378"/>
        <dbReference type="ChEBI" id="CHEBI:16526"/>
        <dbReference type="ChEBI" id="CHEBI:29985"/>
        <dbReference type="ChEBI" id="CHEBI:59888"/>
        <dbReference type="EC" id="4.1.1.15"/>
    </reaction>
</comment>
<dbReference type="CDD" id="cd06450">
    <property type="entry name" value="DOPA_deC_like"/>
    <property type="match status" value="1"/>
</dbReference>
<evidence type="ECO:0000256" key="9">
    <source>
        <dbReference type="RuleBase" id="RU361171"/>
    </source>
</evidence>
<dbReference type="FunFam" id="3.40.640.10:FF:000017">
    <property type="entry name" value="Glutamate decarboxylase"/>
    <property type="match status" value="1"/>
</dbReference>
<dbReference type="Gene3D" id="4.10.280.50">
    <property type="match status" value="1"/>
</dbReference>
<evidence type="ECO:0000256" key="4">
    <source>
        <dbReference type="ARBA" id="ARBA00022898"/>
    </source>
</evidence>
<dbReference type="Proteomes" id="UP000291832">
    <property type="component" value="Unassembled WGS sequence"/>
</dbReference>
<gene>
    <name evidence="10" type="ORF">EV139_2131</name>
</gene>
<feature type="modified residue" description="N6-(pyridoxal phosphate)lysine" evidence="7">
    <location>
        <position position="280"/>
    </location>
</feature>
<evidence type="ECO:0000256" key="2">
    <source>
        <dbReference type="ARBA" id="ARBA00009533"/>
    </source>
</evidence>
<comment type="caution">
    <text evidence="10">The sequence shown here is derived from an EMBL/GenBank/DDBJ whole genome shotgun (WGS) entry which is preliminary data.</text>
</comment>
<dbReference type="PANTHER" id="PTHR43321">
    <property type="entry name" value="GLUTAMATE DECARBOXYLASE"/>
    <property type="match status" value="1"/>
</dbReference>
<dbReference type="GO" id="GO:0005829">
    <property type="term" value="C:cytosol"/>
    <property type="evidence" value="ECO:0007669"/>
    <property type="project" value="TreeGrafter"/>
</dbReference>
<dbReference type="AlphaFoldDB" id="A0A4Q7TXU8"/>
<sequence length="466" mass="52355">MSERFRNAAEQSSEAQLEIKPVFTRPGEASSLPKFKMPDGLMAPDTAYQIVHDTAMLDGNSRLNLATFVSTWMDENAQKLHLEAADKNMIDKDEYPATAEIEDRCWRMLADLWNAPDVDDIIGTSTIGSSEACMLGGLALKRLWQERRKAEGKSTEKPNLVLSAGVQVVWEKFCNYWDVEARYVPVTKEHLVLDGFELEKYVDENTIGVVAILGQTYTGLYEPVREIAAKLDEIQAATGLDVKIHVDGASGAMVAPFCQPELEWDFRVERVNSISTSGHKYGLVYPGVGWVVWRNKAVCPESLIFHVSYLGGDMPTLALNFSRPGSQVLLQYYQFLRLGREGYRAIQQGSIDVATYLSSSIAKMESFELISKGDTIPVFAWKLKDGARNWDLYDLADRLRMRGWLVPAYPMPDNISDMIVQRIVVRSDLSMDLADYLLTAIREEVEYLQALTTPLPSEAKKQGFAH</sequence>
<keyword evidence="5 8" id="KW-0456">Lyase</keyword>
<keyword evidence="11" id="KW-1185">Reference proteome</keyword>
<evidence type="ECO:0000256" key="8">
    <source>
        <dbReference type="RuleBase" id="RU000382"/>
    </source>
</evidence>
<name>A0A4Q7TXU8_9MICO</name>
<dbReference type="InterPro" id="IPR015421">
    <property type="entry name" value="PyrdxlP-dep_Trfase_major"/>
</dbReference>
<dbReference type="Gene3D" id="3.90.1150.160">
    <property type="match status" value="1"/>
</dbReference>
<dbReference type="InterPro" id="IPR002129">
    <property type="entry name" value="PyrdxlP-dep_de-COase"/>
</dbReference>
<dbReference type="SUPFAM" id="SSF53383">
    <property type="entry name" value="PLP-dependent transferases"/>
    <property type="match status" value="1"/>
</dbReference>
<reference evidence="10 11" key="1">
    <citation type="journal article" date="2015" name="Stand. Genomic Sci.">
        <title>Genomic Encyclopedia of Bacterial and Archaeal Type Strains, Phase III: the genomes of soil and plant-associated and newly described type strains.</title>
        <authorList>
            <person name="Whitman W.B."/>
            <person name="Woyke T."/>
            <person name="Klenk H.P."/>
            <person name="Zhou Y."/>
            <person name="Lilburn T.G."/>
            <person name="Beck B.J."/>
            <person name="De Vos P."/>
            <person name="Vandamme P."/>
            <person name="Eisen J.A."/>
            <person name="Garrity G."/>
            <person name="Hugenholtz P."/>
            <person name="Kyrpides N.C."/>
        </authorList>
    </citation>
    <scope>NUCLEOTIDE SEQUENCE [LARGE SCALE GENOMIC DNA]</scope>
    <source>
        <strain evidence="10 11">RF6</strain>
    </source>
</reference>
<dbReference type="RefSeq" id="WP_130454298.1">
    <property type="nucleotide sequence ID" value="NZ_QYAG01000001.1"/>
</dbReference>
<comment type="cofactor">
    <cofactor evidence="1 7 8">
        <name>pyridoxal 5'-phosphate</name>
        <dbReference type="ChEBI" id="CHEBI:597326"/>
    </cofactor>
</comment>
<dbReference type="Pfam" id="PF00282">
    <property type="entry name" value="Pyridoxal_deC"/>
    <property type="match status" value="1"/>
</dbReference>
<evidence type="ECO:0000313" key="10">
    <source>
        <dbReference type="EMBL" id="RZT64708.1"/>
    </source>
</evidence>
<dbReference type="NCBIfam" id="TIGR01788">
    <property type="entry name" value="Glu-decarb-GAD"/>
    <property type="match status" value="1"/>
</dbReference>
<dbReference type="EMBL" id="SHKI01000005">
    <property type="protein sequence ID" value="RZT64708.1"/>
    <property type="molecule type" value="Genomic_DNA"/>
</dbReference>
<dbReference type="GO" id="GO:0004351">
    <property type="term" value="F:glutamate decarboxylase activity"/>
    <property type="evidence" value="ECO:0007669"/>
    <property type="project" value="UniProtKB-EC"/>
</dbReference>
<organism evidence="10 11">
    <name type="scientific">Leucobacter luti</name>
    <dbReference type="NCBI Taxonomy" id="340320"/>
    <lineage>
        <taxon>Bacteria</taxon>
        <taxon>Bacillati</taxon>
        <taxon>Actinomycetota</taxon>
        <taxon>Actinomycetes</taxon>
        <taxon>Micrococcales</taxon>
        <taxon>Microbacteriaceae</taxon>
        <taxon>Leucobacter</taxon>
    </lineage>
</organism>
<evidence type="ECO:0000256" key="1">
    <source>
        <dbReference type="ARBA" id="ARBA00001933"/>
    </source>
</evidence>
<dbReference type="InterPro" id="IPR015424">
    <property type="entry name" value="PyrdxlP-dep_Trfase"/>
</dbReference>
<dbReference type="Gene3D" id="3.40.640.10">
    <property type="entry name" value="Type I PLP-dependent aspartate aminotransferase-like (Major domain)"/>
    <property type="match status" value="1"/>
</dbReference>
<protein>
    <recommendedName>
        <fullName evidence="3 9">Glutamate decarboxylase</fullName>
        <ecNumber evidence="3 9">4.1.1.15</ecNumber>
    </recommendedName>
</protein>
<dbReference type="PANTHER" id="PTHR43321:SF3">
    <property type="entry name" value="GLUTAMATE DECARBOXYLASE"/>
    <property type="match status" value="1"/>
</dbReference>
<dbReference type="GO" id="GO:0006538">
    <property type="term" value="P:L-glutamate catabolic process"/>
    <property type="evidence" value="ECO:0007669"/>
    <property type="project" value="TreeGrafter"/>
</dbReference>
<evidence type="ECO:0000256" key="6">
    <source>
        <dbReference type="ARBA" id="ARBA00048868"/>
    </source>
</evidence>
<dbReference type="GO" id="GO:0030170">
    <property type="term" value="F:pyridoxal phosphate binding"/>
    <property type="evidence" value="ECO:0007669"/>
    <property type="project" value="InterPro"/>
</dbReference>
<comment type="similarity">
    <text evidence="2 8">Belongs to the group II decarboxylase family.</text>
</comment>
<dbReference type="InterPro" id="IPR010107">
    <property type="entry name" value="Glutamate_decarboxylase"/>
</dbReference>
<dbReference type="GO" id="GO:0004058">
    <property type="term" value="F:aromatic-L-amino-acid decarboxylase activity"/>
    <property type="evidence" value="ECO:0007669"/>
    <property type="project" value="UniProtKB-ARBA"/>
</dbReference>
<evidence type="ECO:0000313" key="11">
    <source>
        <dbReference type="Proteomes" id="UP000291832"/>
    </source>
</evidence>